<dbReference type="PANTHER" id="PTHR43283">
    <property type="entry name" value="BETA-LACTAMASE-RELATED"/>
    <property type="match status" value="1"/>
</dbReference>
<sequence>MTTRRKIGLSVFAVLALSIGALVLASIFEPSLDPDFEKNLTAATPDEMQSLIAKEAAKLGVTAVSITVIDGDQAPESHYVGRARADGLMQVASLSKAAAAASILIVADQKGVGLDDDIREQITSLDIAALEGGDRPVTLRQLLSHSTGASQSGYPGYARDASLPSTAEVINDPPRIFESQLAFDGEPGEFRYSGGGYTIAQLWAEDVTGKAFHKLAEEVLLKPLGMAESTFAQPIDEAAIAPLVIVGADAGFDPTEGVFSSLEDSWHVYPEQAAAGLWTTSRDYARFIAALMDAATGTENAIPTEVATAMVTPQAETKWEPGSFYGLGIVLTVDDAKNQTDVWHTGANAGYRSYFVARAVTTETARRVVVVSANTASSSYLNRAIGDALMAR</sequence>
<feature type="domain" description="Beta-lactamase-related" evidence="1">
    <location>
        <begin position="50"/>
        <end position="378"/>
    </location>
</feature>
<dbReference type="RefSeq" id="WP_218405047.1">
    <property type="nucleotide sequence ID" value="NZ_JAGSPC010000001.1"/>
</dbReference>
<dbReference type="AlphaFoldDB" id="A0A9X1F4T5"/>
<dbReference type="EMBL" id="JAGSPC010000001">
    <property type="protein sequence ID" value="MBV7259864.1"/>
    <property type="molecule type" value="Genomic_DNA"/>
</dbReference>
<accession>A0A9X1F4T5</accession>
<dbReference type="Pfam" id="PF00144">
    <property type="entry name" value="Beta-lactamase"/>
    <property type="match status" value="1"/>
</dbReference>
<dbReference type="Proteomes" id="UP001138681">
    <property type="component" value="Unassembled WGS sequence"/>
</dbReference>
<reference evidence="2" key="1">
    <citation type="submission" date="2021-04" db="EMBL/GenBank/DDBJ databases">
        <authorList>
            <person name="Pira H."/>
            <person name="Risdian C."/>
            <person name="Wink J."/>
        </authorList>
    </citation>
    <scope>NUCLEOTIDE SEQUENCE</scope>
    <source>
        <strain evidence="2">WH158</strain>
    </source>
</reference>
<dbReference type="InterPro" id="IPR001466">
    <property type="entry name" value="Beta-lactam-related"/>
</dbReference>
<gene>
    <name evidence="2" type="ORF">KCG46_09830</name>
</gene>
<dbReference type="PANTHER" id="PTHR43283:SF18">
    <property type="match status" value="1"/>
</dbReference>
<evidence type="ECO:0000313" key="2">
    <source>
        <dbReference type="EMBL" id="MBV7259864.1"/>
    </source>
</evidence>
<dbReference type="InterPro" id="IPR050789">
    <property type="entry name" value="Diverse_Enzym_Activities"/>
</dbReference>
<protein>
    <submittedName>
        <fullName evidence="2">Beta-lactamase family protein</fullName>
    </submittedName>
</protein>
<comment type="caution">
    <text evidence="2">The sequence shown here is derived from an EMBL/GenBank/DDBJ whole genome shotgun (WGS) entry which is preliminary data.</text>
</comment>
<keyword evidence="3" id="KW-1185">Reference proteome</keyword>
<evidence type="ECO:0000259" key="1">
    <source>
        <dbReference type="Pfam" id="PF00144"/>
    </source>
</evidence>
<organism evidence="2 3">
    <name type="scientific">Erythrobacter crassostreae</name>
    <dbReference type="NCBI Taxonomy" id="2828328"/>
    <lineage>
        <taxon>Bacteria</taxon>
        <taxon>Pseudomonadati</taxon>
        <taxon>Pseudomonadota</taxon>
        <taxon>Alphaproteobacteria</taxon>
        <taxon>Sphingomonadales</taxon>
        <taxon>Erythrobacteraceae</taxon>
        <taxon>Erythrobacter/Porphyrobacter group</taxon>
        <taxon>Erythrobacter</taxon>
    </lineage>
</organism>
<evidence type="ECO:0000313" key="3">
    <source>
        <dbReference type="Proteomes" id="UP001138681"/>
    </source>
</evidence>
<proteinExistence type="predicted"/>
<name>A0A9X1F4T5_9SPHN</name>